<evidence type="ECO:0000313" key="2">
    <source>
        <dbReference type="EnsemblPlants" id="Bo4g144180.1"/>
    </source>
</evidence>
<dbReference type="AlphaFoldDB" id="A0A0D3C0S3"/>
<dbReference type="HOGENOM" id="CLU_1706718_0_0_1"/>
<reference evidence="2" key="2">
    <citation type="submission" date="2015-03" db="UniProtKB">
        <authorList>
            <consortium name="EnsemblPlants"/>
        </authorList>
    </citation>
    <scope>IDENTIFICATION</scope>
</reference>
<accession>A0A0D3C0S3</accession>
<feature type="compositionally biased region" description="Low complexity" evidence="1">
    <location>
        <begin position="60"/>
        <end position="74"/>
    </location>
</feature>
<sequence length="154" mass="16900">MKEFQIRATTTKQLPTNLEDALHVTFSEEDTTNVDTPHNDPRWWNLPLPTMKSPCPPLSSPIQSSSQDLSNSPSVVTGSISPPLLKSGSHHYHDLASSSLGCVPEENFDIAEMCHRCYEPEVEAEADAVQNKMAEARGGGGAKLLKTVVFRRLV</sequence>
<keyword evidence="3" id="KW-1185">Reference proteome</keyword>
<proteinExistence type="predicted"/>
<protein>
    <submittedName>
        <fullName evidence="2">Uncharacterized protein</fullName>
    </submittedName>
</protein>
<dbReference type="STRING" id="109376.A0A0D3C0S3"/>
<dbReference type="Proteomes" id="UP000032141">
    <property type="component" value="Chromosome C4"/>
</dbReference>
<organism evidence="2 3">
    <name type="scientific">Brassica oleracea var. oleracea</name>
    <dbReference type="NCBI Taxonomy" id="109376"/>
    <lineage>
        <taxon>Eukaryota</taxon>
        <taxon>Viridiplantae</taxon>
        <taxon>Streptophyta</taxon>
        <taxon>Embryophyta</taxon>
        <taxon>Tracheophyta</taxon>
        <taxon>Spermatophyta</taxon>
        <taxon>Magnoliopsida</taxon>
        <taxon>eudicotyledons</taxon>
        <taxon>Gunneridae</taxon>
        <taxon>Pentapetalae</taxon>
        <taxon>rosids</taxon>
        <taxon>malvids</taxon>
        <taxon>Brassicales</taxon>
        <taxon>Brassicaceae</taxon>
        <taxon>Brassiceae</taxon>
        <taxon>Brassica</taxon>
    </lineage>
</organism>
<feature type="region of interest" description="Disordered" evidence="1">
    <location>
        <begin position="54"/>
        <end position="82"/>
    </location>
</feature>
<evidence type="ECO:0000313" key="3">
    <source>
        <dbReference type="Proteomes" id="UP000032141"/>
    </source>
</evidence>
<evidence type="ECO:0000256" key="1">
    <source>
        <dbReference type="SAM" id="MobiDB-lite"/>
    </source>
</evidence>
<name>A0A0D3C0S3_BRAOL</name>
<dbReference type="Gramene" id="Bo4g144180.1">
    <property type="protein sequence ID" value="Bo4g144180.1"/>
    <property type="gene ID" value="Bo4g144180"/>
</dbReference>
<dbReference type="EnsemblPlants" id="Bo4g144180.1">
    <property type="protein sequence ID" value="Bo4g144180.1"/>
    <property type="gene ID" value="Bo4g144180"/>
</dbReference>
<reference evidence="2 3" key="1">
    <citation type="journal article" date="2014" name="Genome Biol.">
        <title>Transcriptome and methylome profiling reveals relics of genome dominance in the mesopolyploid Brassica oleracea.</title>
        <authorList>
            <person name="Parkin I.A."/>
            <person name="Koh C."/>
            <person name="Tang H."/>
            <person name="Robinson S.J."/>
            <person name="Kagale S."/>
            <person name="Clarke W.E."/>
            <person name="Town C.D."/>
            <person name="Nixon J."/>
            <person name="Krishnakumar V."/>
            <person name="Bidwell S.L."/>
            <person name="Denoeud F."/>
            <person name="Belcram H."/>
            <person name="Links M.G."/>
            <person name="Just J."/>
            <person name="Clarke C."/>
            <person name="Bender T."/>
            <person name="Huebert T."/>
            <person name="Mason A.S."/>
            <person name="Pires J.C."/>
            <person name="Barker G."/>
            <person name="Moore J."/>
            <person name="Walley P.G."/>
            <person name="Manoli S."/>
            <person name="Batley J."/>
            <person name="Edwards D."/>
            <person name="Nelson M.N."/>
            <person name="Wang X."/>
            <person name="Paterson A.H."/>
            <person name="King G."/>
            <person name="Bancroft I."/>
            <person name="Chalhoub B."/>
            <person name="Sharpe A.G."/>
        </authorList>
    </citation>
    <scope>NUCLEOTIDE SEQUENCE</scope>
    <source>
        <strain evidence="2 3">cv. TO1000</strain>
    </source>
</reference>